<dbReference type="InterPro" id="IPR007527">
    <property type="entry name" value="Znf_SWIM"/>
</dbReference>
<dbReference type="SUPFAM" id="SSF57756">
    <property type="entry name" value="Retrovirus zinc finger-like domains"/>
    <property type="match status" value="1"/>
</dbReference>
<evidence type="ECO:0000256" key="1">
    <source>
        <dbReference type="PROSITE-ProRule" id="PRU00325"/>
    </source>
</evidence>
<keyword evidence="1" id="KW-0862">Zinc</keyword>
<comment type="caution">
    <text evidence="3">The sequence shown here is derived from an EMBL/GenBank/DDBJ whole genome shotgun (WGS) entry which is preliminary data.</text>
</comment>
<dbReference type="Pfam" id="PF04434">
    <property type="entry name" value="SWIM"/>
    <property type="match status" value="1"/>
</dbReference>
<proteinExistence type="predicted"/>
<accession>A0AAP0BWF5</accession>
<evidence type="ECO:0000313" key="3">
    <source>
        <dbReference type="EMBL" id="KAK8951479.1"/>
    </source>
</evidence>
<keyword evidence="1" id="KW-0863">Zinc-finger</keyword>
<keyword evidence="1" id="KW-0479">Metal-binding</keyword>
<dbReference type="Pfam" id="PF10551">
    <property type="entry name" value="MULE"/>
    <property type="match status" value="1"/>
</dbReference>
<dbReference type="GO" id="GO:0008270">
    <property type="term" value="F:zinc ion binding"/>
    <property type="evidence" value="ECO:0007669"/>
    <property type="project" value="UniProtKB-KW"/>
</dbReference>
<dbReference type="Proteomes" id="UP001418222">
    <property type="component" value="Unassembled WGS sequence"/>
</dbReference>
<evidence type="ECO:0000313" key="4">
    <source>
        <dbReference type="Proteomes" id="UP001418222"/>
    </source>
</evidence>
<name>A0AAP0BWF5_9ASPA</name>
<keyword evidence="4" id="KW-1185">Reference proteome</keyword>
<dbReference type="GO" id="GO:0003676">
    <property type="term" value="F:nucleic acid binding"/>
    <property type="evidence" value="ECO:0007669"/>
    <property type="project" value="InterPro"/>
</dbReference>
<dbReference type="AlphaFoldDB" id="A0AAP0BWF5"/>
<dbReference type="PROSITE" id="PS50966">
    <property type="entry name" value="ZF_SWIM"/>
    <property type="match status" value="1"/>
</dbReference>
<protein>
    <recommendedName>
        <fullName evidence="2">SWIM-type domain-containing protein</fullName>
    </recommendedName>
</protein>
<gene>
    <name evidence="3" type="ORF">KSP39_PZI003988</name>
</gene>
<reference evidence="3 4" key="1">
    <citation type="journal article" date="2022" name="Nat. Plants">
        <title>Genomes of leafy and leafless Platanthera orchids illuminate the evolution of mycoheterotrophy.</title>
        <authorList>
            <person name="Li M.H."/>
            <person name="Liu K.W."/>
            <person name="Li Z."/>
            <person name="Lu H.C."/>
            <person name="Ye Q.L."/>
            <person name="Zhang D."/>
            <person name="Wang J.Y."/>
            <person name="Li Y.F."/>
            <person name="Zhong Z.M."/>
            <person name="Liu X."/>
            <person name="Yu X."/>
            <person name="Liu D.K."/>
            <person name="Tu X.D."/>
            <person name="Liu B."/>
            <person name="Hao Y."/>
            <person name="Liao X.Y."/>
            <person name="Jiang Y.T."/>
            <person name="Sun W.H."/>
            <person name="Chen J."/>
            <person name="Chen Y.Q."/>
            <person name="Ai Y."/>
            <person name="Zhai J.W."/>
            <person name="Wu S.S."/>
            <person name="Zhou Z."/>
            <person name="Hsiao Y.Y."/>
            <person name="Wu W.L."/>
            <person name="Chen Y.Y."/>
            <person name="Lin Y.F."/>
            <person name="Hsu J.L."/>
            <person name="Li C.Y."/>
            <person name="Wang Z.W."/>
            <person name="Zhao X."/>
            <person name="Zhong W.Y."/>
            <person name="Ma X.K."/>
            <person name="Ma L."/>
            <person name="Huang J."/>
            <person name="Chen G.Z."/>
            <person name="Huang M.Z."/>
            <person name="Huang L."/>
            <person name="Peng D.H."/>
            <person name="Luo Y.B."/>
            <person name="Zou S.Q."/>
            <person name="Chen S.P."/>
            <person name="Lan S."/>
            <person name="Tsai W.C."/>
            <person name="Van de Peer Y."/>
            <person name="Liu Z.J."/>
        </authorList>
    </citation>
    <scope>NUCLEOTIDE SEQUENCE [LARGE SCALE GENOMIC DNA]</scope>
    <source>
        <strain evidence="3">Lor287</strain>
    </source>
</reference>
<sequence length="467" mass="53647">MISRGSAPHTCTNPINHDDHRQCTASFIARFITHVLHTQIDIKPREIRSRINAKFNITPSYKKAWTARGKAIKIIFGGWTVSYKILLRYLDTLCLTNPGTVYDIHTIDSNRFQRLFWAFGPSIEGWANCRPVLSLDGTFLLGRFRGTMLIAVGIDANNGLFPLAFAIVESECIESWEWFLNRLKVMLLIIPSRPDLCIISDKHAGLIKGVSTELPWARHRHCLRHLRENYKKDILCDKMYWAGSASDFATFSQQMESIRTIDQRAYDWLVTRDVEKWTLLYDYGARYGTMTTNASESFNGVLKRSRGLPIQALVSATYYHCIAMFLEREEDNIAHKIVLTDNEGNCSCHNIVLYHIPCAHLIAILGLRRVAHEQFISDYCTISSYKSTYTPCFHAIPDITCWQPLNPARGIIELLPPNLIRRSGRPQSRRYKNTMNETVDRRNTKCGICKEIGHYRGTCPRNPENIR</sequence>
<dbReference type="EMBL" id="JBBWWQ010000003">
    <property type="protein sequence ID" value="KAK8951479.1"/>
    <property type="molecule type" value="Genomic_DNA"/>
</dbReference>
<feature type="domain" description="SWIM-type" evidence="2">
    <location>
        <begin position="335"/>
        <end position="369"/>
    </location>
</feature>
<dbReference type="PANTHER" id="PTHR31973">
    <property type="entry name" value="POLYPROTEIN, PUTATIVE-RELATED"/>
    <property type="match status" value="1"/>
</dbReference>
<dbReference type="InterPro" id="IPR036875">
    <property type="entry name" value="Znf_CCHC_sf"/>
</dbReference>
<organism evidence="3 4">
    <name type="scientific">Platanthera zijinensis</name>
    <dbReference type="NCBI Taxonomy" id="2320716"/>
    <lineage>
        <taxon>Eukaryota</taxon>
        <taxon>Viridiplantae</taxon>
        <taxon>Streptophyta</taxon>
        <taxon>Embryophyta</taxon>
        <taxon>Tracheophyta</taxon>
        <taxon>Spermatophyta</taxon>
        <taxon>Magnoliopsida</taxon>
        <taxon>Liliopsida</taxon>
        <taxon>Asparagales</taxon>
        <taxon>Orchidaceae</taxon>
        <taxon>Orchidoideae</taxon>
        <taxon>Orchideae</taxon>
        <taxon>Orchidinae</taxon>
        <taxon>Platanthera</taxon>
    </lineage>
</organism>
<evidence type="ECO:0000259" key="2">
    <source>
        <dbReference type="PROSITE" id="PS50966"/>
    </source>
</evidence>
<dbReference type="PANTHER" id="PTHR31973:SF195">
    <property type="entry name" value="MUDR FAMILY TRANSPOSASE"/>
    <property type="match status" value="1"/>
</dbReference>
<dbReference type="InterPro" id="IPR018289">
    <property type="entry name" value="MULE_transposase_dom"/>
</dbReference>